<feature type="compositionally biased region" description="Polar residues" evidence="1">
    <location>
        <begin position="476"/>
        <end position="485"/>
    </location>
</feature>
<dbReference type="Proteomes" id="UP000244722">
    <property type="component" value="Unassembled WGS sequence"/>
</dbReference>
<dbReference type="PANTHER" id="PTHR46557">
    <property type="entry name" value="SERINE/THREONINE-PROTEIN PHOSPHATASE 1 REGULATORY SUBUNIT 10-RELATED"/>
    <property type="match status" value="1"/>
</dbReference>
<feature type="compositionally biased region" description="Low complexity" evidence="1">
    <location>
        <begin position="569"/>
        <end position="585"/>
    </location>
</feature>
<protein>
    <submittedName>
        <fullName evidence="2">Uncharacterized protein</fullName>
    </submittedName>
</protein>
<feature type="compositionally biased region" description="Low complexity" evidence="1">
    <location>
        <begin position="1065"/>
        <end position="1074"/>
    </location>
</feature>
<feature type="region of interest" description="Disordered" evidence="1">
    <location>
        <begin position="539"/>
        <end position="674"/>
    </location>
</feature>
<name>A0A2T7A668_TUBBO</name>
<proteinExistence type="predicted"/>
<evidence type="ECO:0000313" key="3">
    <source>
        <dbReference type="Proteomes" id="UP000244722"/>
    </source>
</evidence>
<feature type="compositionally biased region" description="Polar residues" evidence="1">
    <location>
        <begin position="69"/>
        <end position="91"/>
    </location>
</feature>
<dbReference type="PANTHER" id="PTHR46557:SF1">
    <property type="entry name" value="SERINE_THREONINE-PROTEIN PHOSPHATASE 1 REGULATORY SUBUNIT 10"/>
    <property type="match status" value="1"/>
</dbReference>
<evidence type="ECO:0000256" key="1">
    <source>
        <dbReference type="SAM" id="MobiDB-lite"/>
    </source>
</evidence>
<feature type="compositionally biased region" description="Basic residues" evidence="1">
    <location>
        <begin position="1084"/>
        <end position="1093"/>
    </location>
</feature>
<evidence type="ECO:0000313" key="2">
    <source>
        <dbReference type="EMBL" id="PUU83232.1"/>
    </source>
</evidence>
<feature type="compositionally biased region" description="Polar residues" evidence="1">
    <location>
        <begin position="165"/>
        <end position="182"/>
    </location>
</feature>
<accession>A0A2T7A668</accession>
<reference evidence="2 3" key="1">
    <citation type="submission" date="2017-04" db="EMBL/GenBank/DDBJ databases">
        <title>Draft genome sequence of Tuber borchii Vittad., a whitish edible truffle.</title>
        <authorList>
            <consortium name="DOE Joint Genome Institute"/>
            <person name="Murat C."/>
            <person name="Kuo A."/>
            <person name="Barry K.W."/>
            <person name="Clum A."/>
            <person name="Dockter R.B."/>
            <person name="Fauchery L."/>
            <person name="Iotti M."/>
            <person name="Kohler A."/>
            <person name="Labutti K."/>
            <person name="Lindquist E.A."/>
            <person name="Lipzen A."/>
            <person name="Ohm R.A."/>
            <person name="Wang M."/>
            <person name="Grigoriev I.V."/>
            <person name="Zambonelli A."/>
            <person name="Martin F.M."/>
        </authorList>
    </citation>
    <scope>NUCLEOTIDE SEQUENCE [LARGE SCALE GENOMIC DNA]</scope>
    <source>
        <strain evidence="2 3">Tbo3840</strain>
    </source>
</reference>
<feature type="compositionally biased region" description="Basic and acidic residues" evidence="1">
    <location>
        <begin position="460"/>
        <end position="475"/>
    </location>
</feature>
<feature type="region of interest" description="Disordered" evidence="1">
    <location>
        <begin position="997"/>
        <end position="1093"/>
    </location>
</feature>
<feature type="compositionally biased region" description="Polar residues" evidence="1">
    <location>
        <begin position="808"/>
        <end position="817"/>
    </location>
</feature>
<feature type="region of interest" description="Disordered" evidence="1">
    <location>
        <begin position="460"/>
        <end position="513"/>
    </location>
</feature>
<dbReference type="GO" id="GO:0072357">
    <property type="term" value="C:PTW/PP1 phosphatase complex"/>
    <property type="evidence" value="ECO:0007669"/>
    <property type="project" value="TreeGrafter"/>
</dbReference>
<feature type="region of interest" description="Disordered" evidence="1">
    <location>
        <begin position="796"/>
        <end position="817"/>
    </location>
</feature>
<feature type="region of interest" description="Disordered" evidence="1">
    <location>
        <begin position="271"/>
        <end position="316"/>
    </location>
</feature>
<comment type="caution">
    <text evidence="2">The sequence shown here is derived from an EMBL/GenBank/DDBJ whole genome shotgun (WGS) entry which is preliminary data.</text>
</comment>
<feature type="region of interest" description="Disordered" evidence="1">
    <location>
        <begin position="165"/>
        <end position="195"/>
    </location>
</feature>
<dbReference type="OrthoDB" id="4347at2759"/>
<organism evidence="2 3">
    <name type="scientific">Tuber borchii</name>
    <name type="common">White truffle</name>
    <dbReference type="NCBI Taxonomy" id="42251"/>
    <lineage>
        <taxon>Eukaryota</taxon>
        <taxon>Fungi</taxon>
        <taxon>Dikarya</taxon>
        <taxon>Ascomycota</taxon>
        <taxon>Pezizomycotina</taxon>
        <taxon>Pezizomycetes</taxon>
        <taxon>Pezizales</taxon>
        <taxon>Tuberaceae</taxon>
        <taxon>Tuber</taxon>
    </lineage>
</organism>
<feature type="compositionally biased region" description="Polar residues" evidence="1">
    <location>
        <begin position="589"/>
        <end position="600"/>
    </location>
</feature>
<feature type="region of interest" description="Disordered" evidence="1">
    <location>
        <begin position="56"/>
        <end position="104"/>
    </location>
</feature>
<sequence length="1093" mass="117917">MDTTDISNSGGLVGAALHGGVADNMVQGQPSSSSQAEFVPYQHQLVFGPGTNEYSAIPESFPHTEYNPYPSSEAWNAPPQSTHQQHAQHYTSLDPMSHFTPPPHAFPQPFTPHNFPTNQHPFAATGAATTASPQIATGAPSTPPTVVDGVWREYSPAAVTTVANGTRGATNTKPTSITATRTKQPHKSPGIQQSFSPNVVRNTATSTSIATTPTPNSITPTTNVTASTLKTNDGIRIRGCPNVTVRLPHDPSLQLPQDFLKMISSVALGNDPPASVGPPKKNQKVASIASTPSTAGTTKVQPVKPAAPPKPKLPEDPAEKIRYQIEEALECDGGDDIEDIRKASKQIWDVFIGIRPEQSKLVEVAVRTILKVGDNQILRALGESILFSIRLRKWMTTEWNRDRNSPTVFMILKLLYKFCVSEGDLEQSSWIKALKSIGSKSEDQKTRDICVAITKSARERSAKKEREEKAREKQQKPASLATSSALPDRTTDKEKPLGNAAKSEASSNVNAGIKRKSEDDAKIGQFTIKKIALGEGKIPAVPSSLNSKTSLSTGNSKNATTPAAEKKLTTSTASSTSANGSNASAKPKATTSGFFKSLQGNRPAIVKAPIKPVEKKSTPNPESTTSTFTSIFDQLVRQQKEGTTGLRPDSDTRKRETDEDQNGSNKKVRKKKTVRWKTGEDLAKVKVIEWVEPEGEYYGGSSGHENHEYGNARNFDVEEGREALAALKNRNFLEDEEDLLDWYQPLRIDFSDLNHVSTPADNAISRGGNKEITSEEAEIQSKRELQTLSALYTSPAAIPYSPREPDSNNDNSQELDQQPTIIPLPDRLKPPASLQTAFGPVQLNPQPAAVADISSILSAINSFQQPAQSQTQAAADSILAQIQAITQNQQQPTAPPSVPFAQPVTQQIPQATPAPAQPDLGSILMALGPNSGQQQQASTSLLQNLVQQSSVAQGSTSAALTNILAQISSNPTAFSFGQAVPNVYDTSNPQVWPTYESQFHQPYGSTPNHSNQSSWATGSGTDEFGRILREGDREKEGRGGKDVRGALREATGWDERKSEVERHNGSGNNGNNGNEPTRGGWSGGKHKKKRKEG</sequence>
<dbReference type="GO" id="GO:0008157">
    <property type="term" value="F:protein phosphatase 1 binding"/>
    <property type="evidence" value="ECO:0007669"/>
    <property type="project" value="TreeGrafter"/>
</dbReference>
<dbReference type="EMBL" id="NESQ01000016">
    <property type="protein sequence ID" value="PUU83232.1"/>
    <property type="molecule type" value="Genomic_DNA"/>
</dbReference>
<feature type="compositionally biased region" description="Basic and acidic residues" evidence="1">
    <location>
        <begin position="1023"/>
        <end position="1064"/>
    </location>
</feature>
<dbReference type="AlphaFoldDB" id="A0A2T7A668"/>
<feature type="compositionally biased region" description="Polar residues" evidence="1">
    <location>
        <begin position="997"/>
        <end position="1020"/>
    </location>
</feature>
<dbReference type="GO" id="GO:0000785">
    <property type="term" value="C:chromatin"/>
    <property type="evidence" value="ECO:0007669"/>
    <property type="project" value="TreeGrafter"/>
</dbReference>
<gene>
    <name evidence="2" type="ORF">B9Z19DRAFT_190967</name>
</gene>
<feature type="compositionally biased region" description="Polar residues" evidence="1">
    <location>
        <begin position="618"/>
        <end position="632"/>
    </location>
</feature>
<feature type="region of interest" description="Disordered" evidence="1">
    <location>
        <begin position="911"/>
        <end position="931"/>
    </location>
</feature>
<dbReference type="STRING" id="42251.A0A2T7A668"/>
<keyword evidence="3" id="KW-1185">Reference proteome</keyword>
<feature type="compositionally biased region" description="Polar residues" evidence="1">
    <location>
        <begin position="543"/>
        <end position="561"/>
    </location>
</feature>
<feature type="compositionally biased region" description="Polar residues" evidence="1">
    <location>
        <begin position="284"/>
        <end position="298"/>
    </location>
</feature>
<feature type="compositionally biased region" description="Basic and acidic residues" evidence="1">
    <location>
        <begin position="648"/>
        <end position="657"/>
    </location>
</feature>